<name>A0A223NXZ0_9SPHI</name>
<gene>
    <name evidence="1" type="ORF">MuYL_2862</name>
</gene>
<dbReference type="PROSITE" id="PS51191">
    <property type="entry name" value="FEMABX"/>
    <property type="match status" value="1"/>
</dbReference>
<protein>
    <recommendedName>
        <fullName evidence="3">BioF2-like acetyltransferase domain-containing protein</fullName>
    </recommendedName>
</protein>
<dbReference type="RefSeq" id="WP_094571060.1">
    <property type="nucleotide sequence ID" value="NZ_CP022743.1"/>
</dbReference>
<dbReference type="InterPro" id="IPR003447">
    <property type="entry name" value="FEMABX"/>
</dbReference>
<evidence type="ECO:0000313" key="1">
    <source>
        <dbReference type="EMBL" id="ASU34749.1"/>
    </source>
</evidence>
<dbReference type="GO" id="GO:0016755">
    <property type="term" value="F:aminoacyltransferase activity"/>
    <property type="evidence" value="ECO:0007669"/>
    <property type="project" value="InterPro"/>
</dbReference>
<proteinExistence type="predicted"/>
<evidence type="ECO:0008006" key="3">
    <source>
        <dbReference type="Google" id="ProtNLM"/>
    </source>
</evidence>
<dbReference type="Gene3D" id="3.40.630.30">
    <property type="match status" value="1"/>
</dbReference>
<sequence>MLQIKISGFGGIPCKIIWFASRPKIWDCINGYYKQSTCSVPVIGYRRELFFTKIIDLNSTTADLEAGFDQKTAYEIRRAVKDGIATEQETDLKYFEKFYNLFAQSKQLPQLSRNFINYEANIVITKAIYNQEDIVMHAYLTDAALKRTRLLYSASLFRTETDTQIRAIAGRANRLLHYKDMCYFKNLGFGTYDLGGYAQGTNDESLLKINQFKDSFGGNLKQETDYYPVTAVIISAINKIFKV</sequence>
<organism evidence="1 2">
    <name type="scientific">Mucilaginibacter xinganensis</name>
    <dbReference type="NCBI Taxonomy" id="1234841"/>
    <lineage>
        <taxon>Bacteria</taxon>
        <taxon>Pseudomonadati</taxon>
        <taxon>Bacteroidota</taxon>
        <taxon>Sphingobacteriia</taxon>
        <taxon>Sphingobacteriales</taxon>
        <taxon>Sphingobacteriaceae</taxon>
        <taxon>Mucilaginibacter</taxon>
    </lineage>
</organism>
<dbReference type="Proteomes" id="UP000215002">
    <property type="component" value="Chromosome"/>
</dbReference>
<dbReference type="OrthoDB" id="5622654at2"/>
<dbReference type="KEGG" id="muc:MuYL_2862"/>
<dbReference type="EMBL" id="CP022743">
    <property type="protein sequence ID" value="ASU34749.1"/>
    <property type="molecule type" value="Genomic_DNA"/>
</dbReference>
<evidence type="ECO:0000313" key="2">
    <source>
        <dbReference type="Proteomes" id="UP000215002"/>
    </source>
</evidence>
<dbReference type="AlphaFoldDB" id="A0A223NXZ0"/>
<dbReference type="GO" id="GO:0044038">
    <property type="term" value="P:cell wall macromolecule biosynthetic process"/>
    <property type="evidence" value="ECO:0007669"/>
    <property type="project" value="InterPro"/>
</dbReference>
<reference evidence="1 2" key="1">
    <citation type="submission" date="2017-08" db="EMBL/GenBank/DDBJ databases">
        <title>Complete genome sequence of Mucilaginibacter sp. strain BJC16-A31.</title>
        <authorList>
            <consortium name="Henan University of Science and Technology"/>
            <person name="You X."/>
        </authorList>
    </citation>
    <scope>NUCLEOTIDE SEQUENCE [LARGE SCALE GENOMIC DNA]</scope>
    <source>
        <strain evidence="1 2">BJC16-A31</strain>
    </source>
</reference>
<dbReference type="InterPro" id="IPR016181">
    <property type="entry name" value="Acyl_CoA_acyltransferase"/>
</dbReference>
<accession>A0A223NXZ0</accession>
<keyword evidence="2" id="KW-1185">Reference proteome</keyword>
<dbReference type="SUPFAM" id="SSF55729">
    <property type="entry name" value="Acyl-CoA N-acyltransferases (Nat)"/>
    <property type="match status" value="1"/>
</dbReference>